<dbReference type="SMART" id="SM00320">
    <property type="entry name" value="WD40"/>
    <property type="match status" value="8"/>
</dbReference>
<dbReference type="InterPro" id="IPR020472">
    <property type="entry name" value="WD40_PAC1"/>
</dbReference>
<dbReference type="Gene3D" id="2.130.10.10">
    <property type="entry name" value="YVTN repeat-like/Quinoprotein amine dehydrogenase"/>
    <property type="match status" value="3"/>
</dbReference>
<feature type="repeat" description="WD" evidence="3">
    <location>
        <begin position="9"/>
        <end position="43"/>
    </location>
</feature>
<name>A0A8H3H6M7_9AGAM</name>
<feature type="repeat" description="WD" evidence="3">
    <location>
        <begin position="218"/>
        <end position="250"/>
    </location>
</feature>
<dbReference type="EMBL" id="CAJMWZ010004360">
    <property type="protein sequence ID" value="CAE6488772.1"/>
    <property type="molecule type" value="Genomic_DNA"/>
</dbReference>
<dbReference type="InterPro" id="IPR001680">
    <property type="entry name" value="WD40_rpt"/>
</dbReference>
<dbReference type="PROSITE" id="PS50294">
    <property type="entry name" value="WD_REPEATS_REGION"/>
    <property type="match status" value="2"/>
</dbReference>
<organism evidence="4 5">
    <name type="scientific">Rhizoctonia solani</name>
    <dbReference type="NCBI Taxonomy" id="456999"/>
    <lineage>
        <taxon>Eukaryota</taxon>
        <taxon>Fungi</taxon>
        <taxon>Dikarya</taxon>
        <taxon>Basidiomycota</taxon>
        <taxon>Agaricomycotina</taxon>
        <taxon>Agaricomycetes</taxon>
        <taxon>Cantharellales</taxon>
        <taxon>Ceratobasidiaceae</taxon>
        <taxon>Rhizoctonia</taxon>
    </lineage>
</organism>
<reference evidence="4" key="1">
    <citation type="submission" date="2021-01" db="EMBL/GenBank/DDBJ databases">
        <authorList>
            <person name="Kaushik A."/>
        </authorList>
    </citation>
    <scope>NUCLEOTIDE SEQUENCE</scope>
    <source>
        <strain evidence="4">Type strain: AG8-Rh-89/</strain>
    </source>
</reference>
<dbReference type="PANTHER" id="PTHR19848:SF8">
    <property type="entry name" value="F-BOX AND WD REPEAT DOMAIN CONTAINING 7"/>
    <property type="match status" value="1"/>
</dbReference>
<feature type="repeat" description="WD" evidence="3">
    <location>
        <begin position="345"/>
        <end position="386"/>
    </location>
</feature>
<dbReference type="PROSITE" id="PS50082">
    <property type="entry name" value="WD_REPEATS_2"/>
    <property type="match status" value="6"/>
</dbReference>
<protein>
    <recommendedName>
        <fullName evidence="6">WD40 repeat-like protein</fullName>
    </recommendedName>
</protein>
<comment type="caution">
    <text evidence="4">The sequence shown here is derived from an EMBL/GenBank/DDBJ whole genome shotgun (WGS) entry which is preliminary data.</text>
</comment>
<dbReference type="Proteomes" id="UP000663850">
    <property type="component" value="Unassembled WGS sequence"/>
</dbReference>
<keyword evidence="2" id="KW-0677">Repeat</keyword>
<evidence type="ECO:0000313" key="4">
    <source>
        <dbReference type="EMBL" id="CAE6488772.1"/>
    </source>
</evidence>
<evidence type="ECO:0000256" key="2">
    <source>
        <dbReference type="ARBA" id="ARBA00022737"/>
    </source>
</evidence>
<feature type="repeat" description="WD" evidence="3">
    <location>
        <begin position="179"/>
        <end position="211"/>
    </location>
</feature>
<dbReference type="PRINTS" id="PR00320">
    <property type="entry name" value="GPROTEINBRPT"/>
</dbReference>
<evidence type="ECO:0000256" key="3">
    <source>
        <dbReference type="PROSITE-ProRule" id="PRU00221"/>
    </source>
</evidence>
<evidence type="ECO:0000313" key="5">
    <source>
        <dbReference type="Proteomes" id="UP000663850"/>
    </source>
</evidence>
<dbReference type="Pfam" id="PF00400">
    <property type="entry name" value="WD40"/>
    <property type="match status" value="7"/>
</dbReference>
<dbReference type="InterPro" id="IPR019775">
    <property type="entry name" value="WD40_repeat_CS"/>
</dbReference>
<dbReference type="InterPro" id="IPR011047">
    <property type="entry name" value="Quinoprotein_ADH-like_sf"/>
</dbReference>
<feature type="repeat" description="WD" evidence="3">
    <location>
        <begin position="45"/>
        <end position="86"/>
    </location>
</feature>
<dbReference type="PROSITE" id="PS00678">
    <property type="entry name" value="WD_REPEATS_1"/>
    <property type="match status" value="3"/>
</dbReference>
<sequence>MSHPGAGTILCLAFSPDGMCVASGGSDKAIWVWGVHSGQPVLGPLTVHTNSITSLVYSHTGSYIISGSRDCSVRVWSANSGKIAAAPVLGHTGYITFVAISPDDTEIISCDSVYLRVWNVQSGCLVFNQIVLRGIFSAAVSSNGKLIVTSSHIGRVYVWEAQTGQAVASLYYGPTTPCSVGISPNNIHILLGFSDGTIQIWDLNSNKARHSAVSGKEAIEFSMDGATLFTGYGDGTVHTWNAKTGQLVSSIQPPFPLTVSTFVFSADLLHNVVVQKSTPSSTPTMHRRITQTGEPTHGTFREHIGYISSQVVDFSPDGTRIVSGSGDKAVYIWDAHSGVPVIGPLMGHTSWINSVAYSPDGGYVASSSNDGTIRIWDANTQPPYSSEVGIVVL</sequence>
<dbReference type="SUPFAM" id="SSF50998">
    <property type="entry name" value="Quinoprotein alcohol dehydrogenase-like"/>
    <property type="match status" value="1"/>
</dbReference>
<dbReference type="PANTHER" id="PTHR19848">
    <property type="entry name" value="WD40 REPEAT PROTEIN"/>
    <property type="match status" value="1"/>
</dbReference>
<evidence type="ECO:0000256" key="1">
    <source>
        <dbReference type="ARBA" id="ARBA00022574"/>
    </source>
</evidence>
<dbReference type="CDD" id="cd00200">
    <property type="entry name" value="WD40"/>
    <property type="match status" value="1"/>
</dbReference>
<feature type="repeat" description="WD" evidence="3">
    <location>
        <begin position="312"/>
        <end position="338"/>
    </location>
</feature>
<evidence type="ECO:0008006" key="6">
    <source>
        <dbReference type="Google" id="ProtNLM"/>
    </source>
</evidence>
<keyword evidence="1 3" id="KW-0853">WD repeat</keyword>
<gene>
    <name evidence="4" type="ORF">RDB_LOCUS82404</name>
</gene>
<proteinExistence type="predicted"/>
<accession>A0A8H3H6M7</accession>
<dbReference type="InterPro" id="IPR015943">
    <property type="entry name" value="WD40/YVTN_repeat-like_dom_sf"/>
</dbReference>
<dbReference type="AlphaFoldDB" id="A0A8H3H6M7"/>